<dbReference type="InterPro" id="IPR041527">
    <property type="entry name" value="YhcG_N"/>
</dbReference>
<evidence type="ECO:0000313" key="3">
    <source>
        <dbReference type="Proteomes" id="UP001438292"/>
    </source>
</evidence>
<protein>
    <recommendedName>
        <fullName evidence="1">YhcG N-terminal domain-containing protein</fullName>
    </recommendedName>
</protein>
<accession>A0ABV0GZV4</accession>
<dbReference type="EMBL" id="JBDQQU010000001">
    <property type="protein sequence ID" value="MEO3953022.1"/>
    <property type="molecule type" value="Genomic_DNA"/>
</dbReference>
<dbReference type="Pfam" id="PF17761">
    <property type="entry name" value="DUF1016_N"/>
    <property type="match status" value="1"/>
</dbReference>
<reference evidence="2 3" key="1">
    <citation type="submission" date="2024-05" db="EMBL/GenBank/DDBJ databases">
        <authorList>
            <person name="De Oliveira J.P."/>
            <person name="Noriler S.A."/>
            <person name="De Oliveira A.G."/>
            <person name="Sipoli D.S."/>
        </authorList>
    </citation>
    <scope>NUCLEOTIDE SEQUENCE [LARGE SCALE GENOMIC DNA]</scope>
    <source>
        <strain evidence="2 3">LABIM186</strain>
    </source>
</reference>
<keyword evidence="3" id="KW-1185">Reference proteome</keyword>
<gene>
    <name evidence="2" type="ORF">ABH309_01020</name>
</gene>
<comment type="caution">
    <text evidence="2">The sequence shown here is derived from an EMBL/GenBank/DDBJ whole genome shotgun (WGS) entry which is preliminary data.</text>
</comment>
<name>A0ABV0GZV4_9NEIS</name>
<evidence type="ECO:0000313" key="2">
    <source>
        <dbReference type="EMBL" id="MEO3953022.1"/>
    </source>
</evidence>
<dbReference type="RefSeq" id="WP_346196308.1">
    <property type="nucleotide sequence ID" value="NZ_JBDJHV010000065.1"/>
</dbReference>
<organism evidence="2 3">
    <name type="scientific">Chromobacterium piscinae</name>
    <dbReference type="NCBI Taxonomy" id="686831"/>
    <lineage>
        <taxon>Bacteria</taxon>
        <taxon>Pseudomonadati</taxon>
        <taxon>Pseudomonadota</taxon>
        <taxon>Betaproteobacteria</taxon>
        <taxon>Neisseriales</taxon>
        <taxon>Chromobacteriaceae</taxon>
        <taxon>Chromobacterium</taxon>
    </lineage>
</organism>
<proteinExistence type="predicted"/>
<sequence length="55" mass="5979">MSALTPSAALLTELKQLIDGARQRAVAAVNAELTLLYWQVGQRIRQDILVSSALN</sequence>
<feature type="domain" description="YhcG N-terminal" evidence="1">
    <location>
        <begin position="13"/>
        <end position="48"/>
    </location>
</feature>
<evidence type="ECO:0000259" key="1">
    <source>
        <dbReference type="Pfam" id="PF17761"/>
    </source>
</evidence>
<dbReference type="Proteomes" id="UP001438292">
    <property type="component" value="Unassembled WGS sequence"/>
</dbReference>